<name>A0A7G5GYR5_9BACT</name>
<evidence type="ECO:0000256" key="4">
    <source>
        <dbReference type="SAM" id="Phobius"/>
    </source>
</evidence>
<keyword evidence="6" id="KW-0808">Transferase</keyword>
<keyword evidence="4" id="KW-0472">Membrane</keyword>
<dbReference type="EC" id="2.7.10.2" evidence="6"/>
<evidence type="ECO:0000313" key="6">
    <source>
        <dbReference type="EMBL" id="QMW04007.1"/>
    </source>
</evidence>
<keyword evidence="6" id="KW-0418">Kinase</keyword>
<sequence>MNDNSTHSYVPYQVVSADNSAFRTYILPLLRHWPWYVLSLSIAFAGAYAYLLYKQPIYRTQASLLLQDEKRGNGQTNPLKELEVYTPKKVVENELEVLQSSTLMEHVVNTLHLDTRYFHETSFGKREIYTDSPVLMLVEAPNPILYKKPLLLSFPTNQSVRISNGEKAETYPLNQGIQTPYGRLRIVTRQAVNPKTESIIVQAMPPAAAVSMYASKLKVEPSSKTSTVVRLTIEDAVPQKGEAILNNLINAYNQASITDKNRVAANTLNFVENRLRMVSGELSAVEKEVEQYKSTMAITDLGAQAQSFLQTSQQNDTQLNQVTVQLAALNELQDFITTQSDKRGSTPAIVGLNDPILLGEINKLSELELKRDGLAQTTSDENPMLQTIDNQIKATKNNINQNIKSMKAILNTSKDQYTAKNEKLESSIRTIPKQERALMNITRQQAIKNNLYTYLLQKREEMAVTFAASVADSRIIDVAKSTIDPVKPVGVVMYALFGLIGFLLPTGVIAGRNALNTRVTRRVDVEHVTQVPILGEVMNKRQRETLIVAPNQRSVIAEQIRSIRTNLQTWTGEGGPKQVMLFTSSMSGEGKSFVSLNLGASLALMRQPTVILEMDMRMPRLHQLFDIDNTVGLSSYLSGEAELADIIKPVPGHPNYFIIPSGPLPSDPSELLHDVTMKELIESLRDQFRYILLDAPPIGIVTDAQVVAPYVDSTLFVIRHGVTPKHSLKVLDTLYREQRFQNLSIILNGVGGSEAYHYSDRLKNSYSYR</sequence>
<dbReference type="InterPro" id="IPR005702">
    <property type="entry name" value="Wzc-like_C"/>
</dbReference>
<evidence type="ECO:0000256" key="3">
    <source>
        <dbReference type="SAM" id="Coils"/>
    </source>
</evidence>
<protein>
    <submittedName>
        <fullName evidence="6">Polysaccharide biosynthesis tyrosine autokinase</fullName>
        <ecNumber evidence="6">2.7.10.2</ecNumber>
    </submittedName>
</protein>
<dbReference type="KEGG" id="sfol:H3H32_03355"/>
<keyword evidence="1" id="KW-0547">Nucleotide-binding</keyword>
<evidence type="ECO:0000259" key="5">
    <source>
        <dbReference type="Pfam" id="PF13807"/>
    </source>
</evidence>
<keyword evidence="7" id="KW-1185">Reference proteome</keyword>
<feature type="domain" description="Tyrosine-protein kinase G-rich" evidence="5">
    <location>
        <begin position="435"/>
        <end position="513"/>
    </location>
</feature>
<evidence type="ECO:0000256" key="2">
    <source>
        <dbReference type="ARBA" id="ARBA00022840"/>
    </source>
</evidence>
<dbReference type="CDD" id="cd05387">
    <property type="entry name" value="BY-kinase"/>
    <property type="match status" value="1"/>
</dbReference>
<dbReference type="GO" id="GO:0005524">
    <property type="term" value="F:ATP binding"/>
    <property type="evidence" value="ECO:0007669"/>
    <property type="project" value="UniProtKB-KW"/>
</dbReference>
<dbReference type="PANTHER" id="PTHR32309:SF13">
    <property type="entry name" value="FERRIC ENTEROBACTIN TRANSPORT PROTEIN FEPE"/>
    <property type="match status" value="1"/>
</dbReference>
<feature type="transmembrane region" description="Helical" evidence="4">
    <location>
        <begin position="491"/>
        <end position="511"/>
    </location>
</feature>
<dbReference type="GO" id="GO:0005886">
    <property type="term" value="C:plasma membrane"/>
    <property type="evidence" value="ECO:0007669"/>
    <property type="project" value="TreeGrafter"/>
</dbReference>
<evidence type="ECO:0000256" key="1">
    <source>
        <dbReference type="ARBA" id="ARBA00022741"/>
    </source>
</evidence>
<dbReference type="Gene3D" id="3.40.50.300">
    <property type="entry name" value="P-loop containing nucleotide triphosphate hydrolases"/>
    <property type="match status" value="1"/>
</dbReference>
<evidence type="ECO:0000313" key="7">
    <source>
        <dbReference type="Proteomes" id="UP000515369"/>
    </source>
</evidence>
<dbReference type="Pfam" id="PF13807">
    <property type="entry name" value="GNVR"/>
    <property type="match status" value="1"/>
</dbReference>
<dbReference type="InterPro" id="IPR050445">
    <property type="entry name" value="Bact_polysacc_biosynth/exp"/>
</dbReference>
<dbReference type="PANTHER" id="PTHR32309">
    <property type="entry name" value="TYROSINE-PROTEIN KINASE"/>
    <property type="match status" value="1"/>
</dbReference>
<keyword evidence="4" id="KW-0812">Transmembrane</keyword>
<keyword evidence="4" id="KW-1133">Transmembrane helix</keyword>
<organism evidence="6 7">
    <name type="scientific">Spirosoma foliorum</name>
    <dbReference type="NCBI Taxonomy" id="2710596"/>
    <lineage>
        <taxon>Bacteria</taxon>
        <taxon>Pseudomonadati</taxon>
        <taxon>Bacteroidota</taxon>
        <taxon>Cytophagia</taxon>
        <taxon>Cytophagales</taxon>
        <taxon>Cytophagaceae</taxon>
        <taxon>Spirosoma</taxon>
    </lineage>
</organism>
<proteinExistence type="predicted"/>
<feature type="coiled-coil region" evidence="3">
    <location>
        <begin position="268"/>
        <end position="295"/>
    </location>
</feature>
<feature type="transmembrane region" description="Helical" evidence="4">
    <location>
        <begin position="33"/>
        <end position="53"/>
    </location>
</feature>
<dbReference type="InterPro" id="IPR027417">
    <property type="entry name" value="P-loop_NTPase"/>
</dbReference>
<dbReference type="AlphaFoldDB" id="A0A7G5GYR5"/>
<dbReference type="Proteomes" id="UP000515369">
    <property type="component" value="Chromosome"/>
</dbReference>
<accession>A0A7G5GYR5</accession>
<dbReference type="RefSeq" id="WP_182461263.1">
    <property type="nucleotide sequence ID" value="NZ_CP059732.1"/>
</dbReference>
<dbReference type="NCBIfam" id="TIGR01007">
    <property type="entry name" value="eps_fam"/>
    <property type="match status" value="1"/>
</dbReference>
<keyword evidence="3" id="KW-0175">Coiled coil</keyword>
<dbReference type="EMBL" id="CP059732">
    <property type="protein sequence ID" value="QMW04007.1"/>
    <property type="molecule type" value="Genomic_DNA"/>
</dbReference>
<dbReference type="GO" id="GO:0004715">
    <property type="term" value="F:non-membrane spanning protein tyrosine kinase activity"/>
    <property type="evidence" value="ECO:0007669"/>
    <property type="project" value="UniProtKB-EC"/>
</dbReference>
<gene>
    <name evidence="6" type="ORF">H3H32_03355</name>
</gene>
<dbReference type="InterPro" id="IPR032807">
    <property type="entry name" value="GNVR"/>
</dbReference>
<reference evidence="6 7" key="1">
    <citation type="submission" date="2020-07" db="EMBL/GenBank/DDBJ databases">
        <title>Spirosoma foliorum sp. nov., isolated from the leaves on the Nejang mountain Korea, Republic of.</title>
        <authorList>
            <person name="Ho H."/>
            <person name="Lee Y.-J."/>
            <person name="Nurcahyanto D.-A."/>
            <person name="Kim S.-G."/>
        </authorList>
    </citation>
    <scope>NUCLEOTIDE SEQUENCE [LARGE SCALE GENOMIC DNA]</scope>
    <source>
        <strain evidence="6 7">PL0136</strain>
    </source>
</reference>
<keyword evidence="2" id="KW-0067">ATP-binding</keyword>
<dbReference type="SUPFAM" id="SSF52540">
    <property type="entry name" value="P-loop containing nucleoside triphosphate hydrolases"/>
    <property type="match status" value="1"/>
</dbReference>